<proteinExistence type="predicted"/>
<accession>A0AAD5XCA3</accession>
<evidence type="ECO:0000259" key="6">
    <source>
        <dbReference type="PROSITE" id="PS51352"/>
    </source>
</evidence>
<dbReference type="GO" id="GO:0016020">
    <property type="term" value="C:membrane"/>
    <property type="evidence" value="ECO:0007669"/>
    <property type="project" value="UniProtKB-SubCell"/>
</dbReference>
<sequence>MTDEKISTLCKRLLTSFALGKFTTNPESSPWKDIELLANRHTEFPNNSSLGELLRNLNTEICRHIADPTSKHTDPERDAKWARIVSKMLRAHGDVNSKCSSAIFSSTTCNKLPLVLLPEERVARQNGSLPHHVSSLTLCDDGGGDGNGDAGEFFDGISSQDCVADSLLDKLKDILGEKLGLAINFDMKTVAIDATQTLESKINLLCEFLLTAELPNVQQQRHGTMEKESMTGSQSERQTNLTKNRETQTELLKSESPVPAAEIAATAQIISSISTGASNELSPIAFDSDFDLMSSISSSLKCLGSDWSFELPVTVISEKSKLVATNAAALSSIDGPEKDNGVTLPLSMTEKDTPAPNSDAIAASKAKATSRNYPTNDIQQFLSQIQFSVSSLAHSHDTLKTIIRYSLSELEIALTDALRETKARWDEKVGKLPAKTITTVTTTEAAPERIKLMQQKTEIEQWKAAVEEKLGVFVSLVAQLKKDYARVVEKEEGGSCGMNCETGQEIDACSLSSSSSSRREAVARDFAAVLLGLGKFQRDCKLLNEFLQKSKPLWKECWENELKLVVVEQQFLKESEAWVENICLHDLEELVCEIEKELFGAVQKGDDVDGARRLGEKRFFDEKNPNAVDEIGVVLAMNQELPGARRKDALEKQEKMRALQRECNQLTVAVSFLLATFAVFPAHVEGAAVIGIQQSPTQTQKTPVIAAIATSSTLAASSPIPSVFDPNQELIERKIKADNADKTINHLKQGEFVNQKVIPKGDWLLFFGSVTCPHCQLLTPEFLKFQNKRQDEYKKLDLRIAKVECSIEFKDECRDLDPPLKWYPTIRIYRDGKFFEEYDGEDEIDLIEKFADKYIASHHGPGAKAIKQAQNIATSGGATSSDTDLTVKNAEGTSIPINSKNIDSVLAKSAWLVKFFSPYCHHCIAFAPTWVEVAKALKGSVNVGEIDCTVEFALCKKYSILMYPTVQFVSAGGLVEIFNEKNRSVENIVNFANKYTKPAFNVVTAAQVKKIYETDNGLSMFYLYNEKTPINFVTNFAAVSTQVNHIIQINVCPEAEEVVSLFSPAIKAPYTYPLLVVSQGESTYKDNRIFHAPLNLTYAAAKKNLKNWIVKHSKPVLLKLDESSSTRIMDGKNIVALGLLKSTESDEAISILRSASKKWEGTGDDDGVSLVSGDRDDQKNVVFSWVDVVAKADYVSRAFGLDTKNTEFPRILIVDTRDDLFYDVENDGKPLSFDSGDDVLSHVDSVFRGKLRGKNANGAVASYKSVQRWSKPIANFLEKEAVVWGVGLLAAIISLVRYVSAADSDYLPTARSEPKDE</sequence>
<dbReference type="CDD" id="cd02961">
    <property type="entry name" value="PDI_a_family"/>
    <property type="match status" value="2"/>
</dbReference>
<keyword evidence="3" id="KW-1133">Transmembrane helix</keyword>
<evidence type="ECO:0000256" key="5">
    <source>
        <dbReference type="SAM" id="MobiDB-lite"/>
    </source>
</evidence>
<dbReference type="PANTHER" id="PTHR46426:SF1">
    <property type="entry name" value="PROTEIN DISULFIDE-ISOMERASE TMX3"/>
    <property type="match status" value="1"/>
</dbReference>
<evidence type="ECO:0000256" key="1">
    <source>
        <dbReference type="ARBA" id="ARBA00004167"/>
    </source>
</evidence>
<protein>
    <recommendedName>
        <fullName evidence="6">Thioredoxin domain-containing protein</fullName>
    </recommendedName>
</protein>
<feature type="domain" description="Thioredoxin" evidence="6">
    <location>
        <begin position="714"/>
        <end position="856"/>
    </location>
</feature>
<evidence type="ECO:0000256" key="3">
    <source>
        <dbReference type="ARBA" id="ARBA00022989"/>
    </source>
</evidence>
<dbReference type="Gene3D" id="3.40.30.10">
    <property type="entry name" value="Glutaredoxin"/>
    <property type="match status" value="3"/>
</dbReference>
<dbReference type="SUPFAM" id="SSF52833">
    <property type="entry name" value="Thioredoxin-like"/>
    <property type="match status" value="2"/>
</dbReference>
<feature type="domain" description="Thioredoxin" evidence="6">
    <location>
        <begin position="874"/>
        <end position="997"/>
    </location>
</feature>
<evidence type="ECO:0000256" key="4">
    <source>
        <dbReference type="ARBA" id="ARBA00023136"/>
    </source>
</evidence>
<feature type="compositionally biased region" description="Polar residues" evidence="5">
    <location>
        <begin position="230"/>
        <end position="242"/>
    </location>
</feature>
<name>A0AAD5XCA3_9FUNG</name>
<evidence type="ECO:0000313" key="7">
    <source>
        <dbReference type="EMBL" id="KAJ3099732.1"/>
    </source>
</evidence>
<keyword evidence="8" id="KW-1185">Reference proteome</keyword>
<dbReference type="PANTHER" id="PTHR46426">
    <property type="entry name" value="PROTEIN DISULFIDE-ISOMERASE TMX3"/>
    <property type="match status" value="1"/>
</dbReference>
<dbReference type="Gene3D" id="1.20.58.1540">
    <property type="entry name" value="Actin interacting protein 3, C-terminal domain"/>
    <property type="match status" value="1"/>
</dbReference>
<dbReference type="InterPro" id="IPR022782">
    <property type="entry name" value="AIP3-like_C"/>
</dbReference>
<comment type="subcellular location">
    <subcellularLocation>
        <location evidence="1">Membrane</location>
        <topology evidence="1">Single-pass membrane protein</topology>
    </subcellularLocation>
</comment>
<dbReference type="EMBL" id="JADGJH010002330">
    <property type="protein sequence ID" value="KAJ3099732.1"/>
    <property type="molecule type" value="Genomic_DNA"/>
</dbReference>
<dbReference type="InterPro" id="IPR036249">
    <property type="entry name" value="Thioredoxin-like_sf"/>
</dbReference>
<evidence type="ECO:0000313" key="8">
    <source>
        <dbReference type="Proteomes" id="UP001211907"/>
    </source>
</evidence>
<dbReference type="InterPro" id="IPR052250">
    <property type="entry name" value="PDI_TMX3"/>
</dbReference>
<dbReference type="Pfam" id="PF00085">
    <property type="entry name" value="Thioredoxin"/>
    <property type="match status" value="2"/>
</dbReference>
<gene>
    <name evidence="7" type="ORF">HK100_004845</name>
</gene>
<dbReference type="GO" id="GO:0005783">
    <property type="term" value="C:endoplasmic reticulum"/>
    <property type="evidence" value="ECO:0007669"/>
    <property type="project" value="TreeGrafter"/>
</dbReference>
<keyword evidence="2" id="KW-0812">Transmembrane</keyword>
<reference evidence="7" key="1">
    <citation type="submission" date="2020-05" db="EMBL/GenBank/DDBJ databases">
        <title>Phylogenomic resolution of chytrid fungi.</title>
        <authorList>
            <person name="Stajich J.E."/>
            <person name="Amses K."/>
            <person name="Simmons R."/>
            <person name="Seto K."/>
            <person name="Myers J."/>
            <person name="Bonds A."/>
            <person name="Quandt C.A."/>
            <person name="Barry K."/>
            <person name="Liu P."/>
            <person name="Grigoriev I."/>
            <person name="Longcore J.E."/>
            <person name="James T.Y."/>
        </authorList>
    </citation>
    <scope>NUCLEOTIDE SEQUENCE</scope>
    <source>
        <strain evidence="7">JEL0513</strain>
    </source>
</reference>
<feature type="region of interest" description="Disordered" evidence="5">
    <location>
        <begin position="219"/>
        <end position="257"/>
    </location>
</feature>
<keyword evidence="4" id="KW-0472">Membrane</keyword>
<organism evidence="7 8">
    <name type="scientific">Physocladia obscura</name>
    <dbReference type="NCBI Taxonomy" id="109957"/>
    <lineage>
        <taxon>Eukaryota</taxon>
        <taxon>Fungi</taxon>
        <taxon>Fungi incertae sedis</taxon>
        <taxon>Chytridiomycota</taxon>
        <taxon>Chytridiomycota incertae sedis</taxon>
        <taxon>Chytridiomycetes</taxon>
        <taxon>Chytridiales</taxon>
        <taxon>Chytriomycetaceae</taxon>
        <taxon>Physocladia</taxon>
    </lineage>
</organism>
<dbReference type="PROSITE" id="PS51352">
    <property type="entry name" value="THIOREDOXIN_2"/>
    <property type="match status" value="2"/>
</dbReference>
<evidence type="ECO:0000256" key="2">
    <source>
        <dbReference type="ARBA" id="ARBA00022692"/>
    </source>
</evidence>
<dbReference type="Proteomes" id="UP001211907">
    <property type="component" value="Unassembled WGS sequence"/>
</dbReference>
<dbReference type="Pfam" id="PF03915">
    <property type="entry name" value="AIP3"/>
    <property type="match status" value="1"/>
</dbReference>
<comment type="caution">
    <text evidence="7">The sequence shown here is derived from an EMBL/GenBank/DDBJ whole genome shotgun (WGS) entry which is preliminary data.</text>
</comment>
<feature type="region of interest" description="Disordered" evidence="5">
    <location>
        <begin position="339"/>
        <end position="358"/>
    </location>
</feature>
<dbReference type="InterPro" id="IPR013766">
    <property type="entry name" value="Thioredoxin_domain"/>
</dbReference>